<proteinExistence type="predicted"/>
<dbReference type="InterPro" id="IPR016195">
    <property type="entry name" value="Pol/histidinol_Pase-like"/>
</dbReference>
<dbReference type="PANTHER" id="PTHR40084">
    <property type="entry name" value="PHOSPHOHYDROLASE, PHP FAMILY"/>
    <property type="match status" value="1"/>
</dbReference>
<dbReference type="STRING" id="1618659.UV11_C0025G0002"/>
<dbReference type="PATRIC" id="fig|1618659.3.peg.763"/>
<name>A0A0G0ZDE0_9BACT</name>
<dbReference type="AlphaFoldDB" id="A0A0G0ZDE0"/>
<keyword evidence="1" id="KW-0347">Helicase</keyword>
<dbReference type="PANTHER" id="PTHR40084:SF1">
    <property type="entry name" value="PHOSPHOTRANSFERASE"/>
    <property type="match status" value="1"/>
</dbReference>
<dbReference type="Proteomes" id="UP000034036">
    <property type="component" value="Unassembled WGS sequence"/>
</dbReference>
<evidence type="ECO:0000313" key="1">
    <source>
        <dbReference type="EMBL" id="KKS46730.1"/>
    </source>
</evidence>
<gene>
    <name evidence="1" type="ORF">UV11_C0025G0002</name>
</gene>
<dbReference type="Gene3D" id="3.20.20.140">
    <property type="entry name" value="Metal-dependent hydrolases"/>
    <property type="match status" value="1"/>
</dbReference>
<keyword evidence="1" id="KW-0547">Nucleotide-binding</keyword>
<dbReference type="EMBL" id="LCDF01000025">
    <property type="protein sequence ID" value="KKS46730.1"/>
    <property type="molecule type" value="Genomic_DNA"/>
</dbReference>
<dbReference type="GO" id="GO:0004386">
    <property type="term" value="F:helicase activity"/>
    <property type="evidence" value="ECO:0007669"/>
    <property type="project" value="UniProtKB-KW"/>
</dbReference>
<keyword evidence="1" id="KW-0378">Hydrolase</keyword>
<protein>
    <submittedName>
        <fullName evidence="1">UvrD/REP helicase family protein</fullName>
    </submittedName>
</protein>
<sequence>MKIVADFHIHSKYSRAVSKEMTLENLDVWAKKKGIHVMGTGDFTHPQWFKEISTKLEPAESDLYRLKGSSSPTRFMLTVEISSIYKKRDKARRIHNLIFAPSIEAVQKINDALSLRGNLRSDGRPILGVDSKDILKIALDANPRSVLIPAHAWTPWFSIFGSMSGFDAIEECFDEMSKYIFAIETGLSSDPAMNWRLSKLDNISLISNSDSHSLERIGRESNVFDTDLSYDAIIDAMKSKDPKKFLNTIEFFPEEGKYHFDGHRACNFSQDPHITKEKGKICPKCKRPMTIGVLYRVEELADRPPGASSPRAIPYKSLVTLDKIIGDALDVGEKSKSVKKEYEVLINKFGNELAVLLDVSEADLKSAVDAKIAEGIVRVREGKIKVVPGYDGEYGKISIFNNSEGAAVPQNTLF</sequence>
<dbReference type="CDD" id="cd19067">
    <property type="entry name" value="PfuEndoQ-like"/>
    <property type="match status" value="1"/>
</dbReference>
<evidence type="ECO:0000313" key="2">
    <source>
        <dbReference type="Proteomes" id="UP000034036"/>
    </source>
</evidence>
<keyword evidence="1" id="KW-0067">ATP-binding</keyword>
<organism evidence="1 2">
    <name type="scientific">Candidatus Giovannonibacteria bacterium GW2011_GWF2_42_19</name>
    <dbReference type="NCBI Taxonomy" id="1618659"/>
    <lineage>
        <taxon>Bacteria</taxon>
        <taxon>Candidatus Giovannoniibacteriota</taxon>
    </lineage>
</organism>
<dbReference type="SUPFAM" id="SSF89550">
    <property type="entry name" value="PHP domain-like"/>
    <property type="match status" value="1"/>
</dbReference>
<reference evidence="1 2" key="1">
    <citation type="journal article" date="2015" name="Nature">
        <title>rRNA introns, odd ribosomes, and small enigmatic genomes across a large radiation of phyla.</title>
        <authorList>
            <person name="Brown C.T."/>
            <person name="Hug L.A."/>
            <person name="Thomas B.C."/>
            <person name="Sharon I."/>
            <person name="Castelle C.J."/>
            <person name="Singh A."/>
            <person name="Wilkins M.J."/>
            <person name="Williams K.H."/>
            <person name="Banfield J.F."/>
        </authorList>
    </citation>
    <scope>NUCLEOTIDE SEQUENCE [LARGE SCALE GENOMIC DNA]</scope>
</reference>
<comment type="caution">
    <text evidence="1">The sequence shown here is derived from an EMBL/GenBank/DDBJ whole genome shotgun (WGS) entry which is preliminary data.</text>
</comment>
<accession>A0A0G0ZDE0</accession>